<evidence type="ECO:0000256" key="2">
    <source>
        <dbReference type="ARBA" id="ARBA00022801"/>
    </source>
</evidence>
<dbReference type="PANTHER" id="PTHR43046:SF14">
    <property type="entry name" value="MUTT_NUDIX FAMILY PROTEIN"/>
    <property type="match status" value="1"/>
</dbReference>
<dbReference type="CDD" id="cd04699">
    <property type="entry name" value="NUDIX_MutT_Nudt1"/>
    <property type="match status" value="1"/>
</dbReference>
<protein>
    <submittedName>
        <fullName evidence="4">ADP-ribose pyrophosphatase YjhB, NUDIX family</fullName>
    </submittedName>
</protein>
<feature type="domain" description="Nudix hydrolase" evidence="3">
    <location>
        <begin position="5"/>
        <end position="131"/>
    </location>
</feature>
<organism evidence="4 5">
    <name type="scientific">Halogranum gelatinilyticum</name>
    <dbReference type="NCBI Taxonomy" id="660521"/>
    <lineage>
        <taxon>Archaea</taxon>
        <taxon>Methanobacteriati</taxon>
        <taxon>Methanobacteriota</taxon>
        <taxon>Stenosarchaea group</taxon>
        <taxon>Halobacteria</taxon>
        <taxon>Halobacteriales</taxon>
        <taxon>Haloferacaceae</taxon>
    </lineage>
</organism>
<dbReference type="OrthoDB" id="25379at2157"/>
<gene>
    <name evidence="4" type="ORF">SAMN04487949_0466</name>
</gene>
<dbReference type="InterPro" id="IPR015797">
    <property type="entry name" value="NUDIX_hydrolase-like_dom_sf"/>
</dbReference>
<dbReference type="GO" id="GO:0016787">
    <property type="term" value="F:hydrolase activity"/>
    <property type="evidence" value="ECO:0007669"/>
    <property type="project" value="UniProtKB-KW"/>
</dbReference>
<dbReference type="RefSeq" id="WP_089693686.1">
    <property type="nucleotide sequence ID" value="NZ_FNHL01000001.1"/>
</dbReference>
<sequence length="138" mass="15374">MSDEHLQVTVSQKAALFGPSGDLLLLRRESNDAWDIPGGRLGASEDVVSGLRREVREETGLDIDVEGPVYTEAWETDAGDGRYAVVYRCATDERRVELGEEHHDWQWADPEAAVETVPAASDLRVALERAVTRQTVRR</sequence>
<dbReference type="STRING" id="660521.SAMN04487949_0466"/>
<dbReference type="Pfam" id="PF00293">
    <property type="entry name" value="NUDIX"/>
    <property type="match status" value="1"/>
</dbReference>
<dbReference type="Proteomes" id="UP000199451">
    <property type="component" value="Unassembled WGS sequence"/>
</dbReference>
<dbReference type="EMBL" id="FNHL01000001">
    <property type="protein sequence ID" value="SDM00526.1"/>
    <property type="molecule type" value="Genomic_DNA"/>
</dbReference>
<dbReference type="PROSITE" id="PS00893">
    <property type="entry name" value="NUDIX_BOX"/>
    <property type="match status" value="1"/>
</dbReference>
<dbReference type="Gene3D" id="3.90.79.10">
    <property type="entry name" value="Nucleoside Triphosphate Pyrophosphohydrolase"/>
    <property type="match status" value="1"/>
</dbReference>
<evidence type="ECO:0000256" key="1">
    <source>
        <dbReference type="ARBA" id="ARBA00001946"/>
    </source>
</evidence>
<dbReference type="SUPFAM" id="SSF55811">
    <property type="entry name" value="Nudix"/>
    <property type="match status" value="1"/>
</dbReference>
<evidence type="ECO:0000259" key="3">
    <source>
        <dbReference type="PROSITE" id="PS51462"/>
    </source>
</evidence>
<name>A0A1G9PNY0_9EURY</name>
<dbReference type="InterPro" id="IPR020084">
    <property type="entry name" value="NUDIX_hydrolase_CS"/>
</dbReference>
<keyword evidence="2" id="KW-0378">Hydrolase</keyword>
<comment type="cofactor">
    <cofactor evidence="1">
        <name>Mg(2+)</name>
        <dbReference type="ChEBI" id="CHEBI:18420"/>
    </cofactor>
</comment>
<evidence type="ECO:0000313" key="4">
    <source>
        <dbReference type="EMBL" id="SDM00526.1"/>
    </source>
</evidence>
<dbReference type="PANTHER" id="PTHR43046">
    <property type="entry name" value="GDP-MANNOSE MANNOSYL HYDROLASE"/>
    <property type="match status" value="1"/>
</dbReference>
<dbReference type="PROSITE" id="PS51462">
    <property type="entry name" value="NUDIX"/>
    <property type="match status" value="1"/>
</dbReference>
<proteinExistence type="predicted"/>
<reference evidence="5" key="1">
    <citation type="submission" date="2016-10" db="EMBL/GenBank/DDBJ databases">
        <authorList>
            <person name="Varghese N."/>
            <person name="Submissions S."/>
        </authorList>
    </citation>
    <scope>NUCLEOTIDE SEQUENCE [LARGE SCALE GENOMIC DNA]</scope>
    <source>
        <strain evidence="5">CGMCC 1.10119</strain>
    </source>
</reference>
<evidence type="ECO:0000313" key="5">
    <source>
        <dbReference type="Proteomes" id="UP000199451"/>
    </source>
</evidence>
<keyword evidence="5" id="KW-1185">Reference proteome</keyword>
<dbReference type="AlphaFoldDB" id="A0A1G9PNY0"/>
<accession>A0A1G9PNY0</accession>
<dbReference type="InterPro" id="IPR000086">
    <property type="entry name" value="NUDIX_hydrolase_dom"/>
</dbReference>